<gene>
    <name evidence="2" type="primary">dtd</name>
    <name evidence="3" type="ORF">D3P04_22695</name>
</gene>
<dbReference type="RefSeq" id="WP_119752165.1">
    <property type="nucleotide sequence ID" value="NZ_QZCG01000027.1"/>
</dbReference>
<dbReference type="FunFam" id="3.50.80.10:FF:000001">
    <property type="entry name" value="D-aminoacyl-tRNA deacylase"/>
    <property type="match status" value="1"/>
</dbReference>
<dbReference type="NCBIfam" id="TIGR00256">
    <property type="entry name" value="D-aminoacyl-tRNA deacylase"/>
    <property type="match status" value="1"/>
</dbReference>
<dbReference type="GO" id="GO:0043908">
    <property type="term" value="F:Ser(Gly)-tRNA(Ala) hydrolase activity"/>
    <property type="evidence" value="ECO:0007669"/>
    <property type="project" value="UniProtKB-UniRule"/>
</dbReference>
<dbReference type="InterPro" id="IPR023509">
    <property type="entry name" value="DTD-like_sf"/>
</dbReference>
<dbReference type="GO" id="GO:0000049">
    <property type="term" value="F:tRNA binding"/>
    <property type="evidence" value="ECO:0007669"/>
    <property type="project" value="UniProtKB-UniRule"/>
</dbReference>
<evidence type="ECO:0000313" key="3">
    <source>
        <dbReference type="EMBL" id="RJE81865.1"/>
    </source>
</evidence>
<dbReference type="CDD" id="cd00563">
    <property type="entry name" value="Dtyr_deacylase"/>
    <property type="match status" value="1"/>
</dbReference>
<dbReference type="Proteomes" id="UP000284202">
    <property type="component" value="Unassembled WGS sequence"/>
</dbReference>
<evidence type="ECO:0000256" key="2">
    <source>
        <dbReference type="HAMAP-Rule" id="MF_00518"/>
    </source>
</evidence>
<dbReference type="OrthoDB" id="9801395at2"/>
<dbReference type="GO" id="GO:0019478">
    <property type="term" value="P:D-amino acid catabolic process"/>
    <property type="evidence" value="ECO:0007669"/>
    <property type="project" value="UniProtKB-UniRule"/>
</dbReference>
<dbReference type="GO" id="GO:0106026">
    <property type="term" value="F:Gly-tRNA(Ala) deacylase activity"/>
    <property type="evidence" value="ECO:0007669"/>
    <property type="project" value="UniProtKB-UniRule"/>
</dbReference>
<dbReference type="Pfam" id="PF02580">
    <property type="entry name" value="Tyr_Deacylase"/>
    <property type="match status" value="1"/>
</dbReference>
<comment type="catalytic activity">
    <reaction evidence="2">
        <text>glycyl-tRNA(Ala) + H2O = tRNA(Ala) + glycine + H(+)</text>
        <dbReference type="Rhea" id="RHEA:53744"/>
        <dbReference type="Rhea" id="RHEA-COMP:9657"/>
        <dbReference type="Rhea" id="RHEA-COMP:13640"/>
        <dbReference type="ChEBI" id="CHEBI:15377"/>
        <dbReference type="ChEBI" id="CHEBI:15378"/>
        <dbReference type="ChEBI" id="CHEBI:57305"/>
        <dbReference type="ChEBI" id="CHEBI:78442"/>
        <dbReference type="ChEBI" id="CHEBI:78522"/>
    </reaction>
</comment>
<dbReference type="InterPro" id="IPR003732">
    <property type="entry name" value="Daa-tRNA_deacyls_DTD"/>
</dbReference>
<keyword evidence="2" id="KW-0820">tRNA-binding</keyword>
<dbReference type="PANTHER" id="PTHR10472:SF5">
    <property type="entry name" value="D-AMINOACYL-TRNA DEACYLASE 1"/>
    <property type="match status" value="1"/>
</dbReference>
<dbReference type="Gene3D" id="3.50.80.10">
    <property type="entry name" value="D-tyrosyl-tRNA(Tyr) deacylase"/>
    <property type="match status" value="1"/>
</dbReference>
<comment type="domain">
    <text evidence="2">A Gly-cisPro motif from one monomer fits into the active site of the other monomer to allow specific chiral rejection of L-amino acids.</text>
</comment>
<name>A0A418SLP4_9RHOB</name>
<comment type="catalytic activity">
    <reaction evidence="2">
        <text>a D-aminoacyl-tRNA + H2O = a tRNA + a D-alpha-amino acid + H(+)</text>
        <dbReference type="Rhea" id="RHEA:13953"/>
        <dbReference type="Rhea" id="RHEA-COMP:10123"/>
        <dbReference type="Rhea" id="RHEA-COMP:10124"/>
        <dbReference type="ChEBI" id="CHEBI:15377"/>
        <dbReference type="ChEBI" id="CHEBI:15378"/>
        <dbReference type="ChEBI" id="CHEBI:59871"/>
        <dbReference type="ChEBI" id="CHEBI:78442"/>
        <dbReference type="ChEBI" id="CHEBI:79333"/>
        <dbReference type="EC" id="3.1.1.96"/>
    </reaction>
</comment>
<comment type="subunit">
    <text evidence="2">Homodimer.</text>
</comment>
<dbReference type="EC" id="3.1.1.96" evidence="2"/>
<comment type="function">
    <text evidence="2">An aminoacyl-tRNA editing enzyme that deacylates mischarged D-aminoacyl-tRNAs. Also deacylates mischarged glycyl-tRNA(Ala), protecting cells against glycine mischarging by AlaRS. Acts via tRNA-based rather than protein-based catalysis; rejects L-amino acids rather than detecting D-amino acids in the active site. By recycling D-aminoacyl-tRNA to D-amino acids and free tRNA molecules, this enzyme counteracts the toxicity associated with the formation of D-aminoacyl-tRNA entities in vivo and helps enforce protein L-homochirality.</text>
</comment>
<accession>A0A418SLP4</accession>
<comment type="subcellular location">
    <subcellularLocation>
        <location evidence="2">Cytoplasm</location>
    </subcellularLocation>
</comment>
<dbReference type="EC" id="3.1.1.-" evidence="2"/>
<feature type="short sequence motif" description="Gly-cisPro motif, important for rejection of L-amino acids" evidence="2">
    <location>
        <begin position="137"/>
        <end position="138"/>
    </location>
</feature>
<keyword evidence="2" id="KW-0963">Cytoplasm</keyword>
<comment type="similarity">
    <text evidence="1 2">Belongs to the DTD family.</text>
</comment>
<evidence type="ECO:0000256" key="1">
    <source>
        <dbReference type="ARBA" id="ARBA00009673"/>
    </source>
</evidence>
<keyword evidence="2" id="KW-0694">RNA-binding</keyword>
<dbReference type="PANTHER" id="PTHR10472">
    <property type="entry name" value="D-TYROSYL-TRNA TYR DEACYLASE"/>
    <property type="match status" value="1"/>
</dbReference>
<reference evidence="4" key="1">
    <citation type="submission" date="2018-09" db="EMBL/GenBank/DDBJ databases">
        <title>Acidovorax cavernicola nov. sp. isolated from Gruta de las Maravillas (Aracena, Spain).</title>
        <authorList>
            <person name="Jurado V."/>
            <person name="Gutierrez-Patricio S."/>
            <person name="Gonzalez-Pimentel J.L."/>
            <person name="Miller A.Z."/>
            <person name="Laiz L."/>
            <person name="Saiz-Jimenez C."/>
        </authorList>
    </citation>
    <scope>NUCLEOTIDE SEQUENCE [LARGE SCALE GENOMIC DNA]</scope>
    <source>
        <strain evidence="4">1011MAR3C25</strain>
    </source>
</reference>
<keyword evidence="2 3" id="KW-0378">Hydrolase</keyword>
<proteinExistence type="inferred from homology"/>
<dbReference type="EMBL" id="QZCG01000027">
    <property type="protein sequence ID" value="RJE81865.1"/>
    <property type="molecule type" value="Genomic_DNA"/>
</dbReference>
<dbReference type="AlphaFoldDB" id="A0A418SLP4"/>
<dbReference type="GO" id="GO:0051500">
    <property type="term" value="F:D-tyrosyl-tRNA(Tyr) deacylase activity"/>
    <property type="evidence" value="ECO:0007669"/>
    <property type="project" value="TreeGrafter"/>
</dbReference>
<sequence>MRALVQRVSEASVEVEGQIIGRIGHGLLVLVCAMRGDDEVAAGKLAARVAKLRIFRDDEGRMNRSLADVAGGALVISQFTLAADTRSGNRPGFSSAAPPDTGERLYLHFAENLRKAGIPVQTGSFGADMKVRLLNDGPVTIWLDTADRA</sequence>
<evidence type="ECO:0000313" key="4">
    <source>
        <dbReference type="Proteomes" id="UP000284202"/>
    </source>
</evidence>
<dbReference type="HAMAP" id="MF_00518">
    <property type="entry name" value="Deacylase_Dtd"/>
    <property type="match status" value="1"/>
</dbReference>
<dbReference type="GO" id="GO:0005737">
    <property type="term" value="C:cytoplasm"/>
    <property type="evidence" value="ECO:0007669"/>
    <property type="project" value="UniProtKB-SubCell"/>
</dbReference>
<keyword evidence="4" id="KW-1185">Reference proteome</keyword>
<protein>
    <recommendedName>
        <fullName evidence="2">D-aminoacyl-tRNA deacylase</fullName>
        <shortName evidence="2">DTD</shortName>
        <ecNumber evidence="2">3.1.1.96</ecNumber>
    </recommendedName>
    <alternativeName>
        <fullName evidence="2">Gly-tRNA(Ala) deacylase</fullName>
        <ecNumber evidence="2">3.1.1.-</ecNumber>
    </alternativeName>
</protein>
<comment type="caution">
    <text evidence="3">The sequence shown here is derived from an EMBL/GenBank/DDBJ whole genome shotgun (WGS) entry which is preliminary data.</text>
</comment>
<organism evidence="3 4">
    <name type="scientific">Paracoccus onubensis</name>
    <dbReference type="NCBI Taxonomy" id="1675788"/>
    <lineage>
        <taxon>Bacteria</taxon>
        <taxon>Pseudomonadati</taxon>
        <taxon>Pseudomonadota</taxon>
        <taxon>Alphaproteobacteria</taxon>
        <taxon>Rhodobacterales</taxon>
        <taxon>Paracoccaceae</taxon>
        <taxon>Paracoccus</taxon>
    </lineage>
</organism>
<dbReference type="SUPFAM" id="SSF69500">
    <property type="entry name" value="DTD-like"/>
    <property type="match status" value="1"/>
</dbReference>